<dbReference type="SUPFAM" id="SSF54373">
    <property type="entry name" value="FAD-linked reductases, C-terminal domain"/>
    <property type="match status" value="1"/>
</dbReference>
<keyword evidence="4" id="KW-0285">Flavoprotein</keyword>
<dbReference type="PROSITE" id="PS51318">
    <property type="entry name" value="TAT"/>
    <property type="match status" value="1"/>
</dbReference>
<evidence type="ECO:0000256" key="4">
    <source>
        <dbReference type="ARBA" id="ARBA00022630"/>
    </source>
</evidence>
<comment type="pathway">
    <text evidence="12">Steroid metabolism; cholesterol degradation.</text>
</comment>
<evidence type="ECO:0000256" key="3">
    <source>
        <dbReference type="ARBA" id="ARBA00022548"/>
    </source>
</evidence>
<dbReference type="InterPro" id="IPR006311">
    <property type="entry name" value="TAT_signal"/>
</dbReference>
<dbReference type="Proteomes" id="UP000031532">
    <property type="component" value="Unassembled WGS sequence"/>
</dbReference>
<dbReference type="RefSeq" id="WP_039717250.1">
    <property type="nucleotide sequence ID" value="NZ_JTJC03000004.1"/>
</dbReference>
<dbReference type="InterPro" id="IPR007867">
    <property type="entry name" value="GMC_OxRtase_C"/>
</dbReference>
<evidence type="ECO:0000256" key="7">
    <source>
        <dbReference type="ARBA" id="ARBA00023098"/>
    </source>
</evidence>
<comment type="cofactor">
    <cofactor evidence="1">
        <name>FAD</name>
        <dbReference type="ChEBI" id="CHEBI:57692"/>
    </cofactor>
</comment>
<dbReference type="GO" id="GO:0004769">
    <property type="term" value="F:steroid Delta-isomerase activity"/>
    <property type="evidence" value="ECO:0007669"/>
    <property type="project" value="UniProtKB-EC"/>
</dbReference>
<dbReference type="OrthoDB" id="517968at2"/>
<evidence type="ECO:0000256" key="15">
    <source>
        <dbReference type="ARBA" id="ARBA00049778"/>
    </source>
</evidence>
<keyword evidence="8" id="KW-1207">Sterol metabolism</keyword>
<accession>A0A9X5I4V7</accession>
<keyword evidence="3" id="KW-0153">Cholesterol metabolism</keyword>
<proteinExistence type="inferred from homology"/>
<dbReference type="EC" id="1.1.3.6" evidence="13"/>
<evidence type="ECO:0000313" key="17">
    <source>
        <dbReference type="EMBL" id="NHC36013.1"/>
    </source>
</evidence>
<feature type="domain" description="Glucose-methanol-choline oxidoreductase C-terminal" evidence="16">
    <location>
        <begin position="403"/>
        <end position="509"/>
    </location>
</feature>
<evidence type="ECO:0000256" key="11">
    <source>
        <dbReference type="ARBA" id="ARBA00038856"/>
    </source>
</evidence>
<dbReference type="Pfam" id="PF05199">
    <property type="entry name" value="GMC_oxred_C"/>
    <property type="match status" value="1"/>
</dbReference>
<keyword evidence="7" id="KW-0443">Lipid metabolism</keyword>
<keyword evidence="10" id="KW-0413">Isomerase</keyword>
<dbReference type="PANTHER" id="PTHR47470">
    <property type="entry name" value="CHOLESTEROL OXIDASE"/>
    <property type="match status" value="1"/>
</dbReference>
<keyword evidence="18" id="KW-1185">Reference proteome</keyword>
<dbReference type="InterPro" id="IPR052542">
    <property type="entry name" value="Cholesterol_Oxidase"/>
</dbReference>
<protein>
    <recommendedName>
        <fullName evidence="14">Cholesterol oxidase</fullName>
        <ecNumber evidence="13">1.1.3.6</ecNumber>
        <ecNumber evidence="11">5.3.3.1</ecNumber>
    </recommendedName>
    <alternativeName>
        <fullName evidence="15">Cholesterol isomerase</fullName>
    </alternativeName>
</protein>
<dbReference type="GO" id="GO:0016995">
    <property type="term" value="F:cholesterol oxidase activity"/>
    <property type="evidence" value="ECO:0007669"/>
    <property type="project" value="UniProtKB-EC"/>
</dbReference>
<evidence type="ECO:0000256" key="14">
    <source>
        <dbReference type="ARBA" id="ARBA00049744"/>
    </source>
</evidence>
<dbReference type="SUPFAM" id="SSF51905">
    <property type="entry name" value="FAD/NAD(P)-binding domain"/>
    <property type="match status" value="1"/>
</dbReference>
<evidence type="ECO:0000256" key="6">
    <source>
        <dbReference type="ARBA" id="ARBA00023002"/>
    </source>
</evidence>
<reference evidence="17 18" key="1">
    <citation type="journal article" date="2015" name="Genome Announc.">
        <title>Draft Genome Sequence of the Terrestrial Cyanobacterium Scytonema millei VB511283, Isolated from Eastern India.</title>
        <authorList>
            <person name="Sen D."/>
            <person name="Chandrababunaidu M.M."/>
            <person name="Singh D."/>
            <person name="Sanghi N."/>
            <person name="Ghorai A."/>
            <person name="Mishra G.P."/>
            <person name="Madduluri M."/>
            <person name="Adhikary S.P."/>
            <person name="Tripathy S."/>
        </authorList>
    </citation>
    <scope>NUCLEOTIDE SEQUENCE [LARGE SCALE GENOMIC DNA]</scope>
    <source>
        <strain evidence="17 18">VB511283</strain>
    </source>
</reference>
<organism evidence="17 18">
    <name type="scientific">Scytonema millei VB511283</name>
    <dbReference type="NCBI Taxonomy" id="1245923"/>
    <lineage>
        <taxon>Bacteria</taxon>
        <taxon>Bacillati</taxon>
        <taxon>Cyanobacteriota</taxon>
        <taxon>Cyanophyceae</taxon>
        <taxon>Nostocales</taxon>
        <taxon>Scytonemataceae</taxon>
        <taxon>Scytonema</taxon>
    </lineage>
</organism>
<evidence type="ECO:0000256" key="12">
    <source>
        <dbReference type="ARBA" id="ARBA00049645"/>
    </source>
</evidence>
<dbReference type="Gene3D" id="3.50.50.60">
    <property type="entry name" value="FAD/NAD(P)-binding domain"/>
    <property type="match status" value="1"/>
</dbReference>
<name>A0A9X5I4V7_9CYAN</name>
<keyword evidence="5" id="KW-0274">FAD</keyword>
<dbReference type="AlphaFoldDB" id="A0A9X5I4V7"/>
<evidence type="ECO:0000256" key="1">
    <source>
        <dbReference type="ARBA" id="ARBA00001974"/>
    </source>
</evidence>
<evidence type="ECO:0000313" key="18">
    <source>
        <dbReference type="Proteomes" id="UP000031532"/>
    </source>
</evidence>
<dbReference type="EMBL" id="JTJC03000004">
    <property type="protein sequence ID" value="NHC36013.1"/>
    <property type="molecule type" value="Genomic_DNA"/>
</dbReference>
<evidence type="ECO:0000256" key="8">
    <source>
        <dbReference type="ARBA" id="ARBA00023166"/>
    </source>
</evidence>
<sequence length="522" mass="56492">MKNRFRSRRRFLQTTALISAGAAISPLASIYRASAQNQNVPDEAVEALVLGSGFGGAITALRLTQTGIRTLMIERGLRWSIRDDGNTFATFQQIDGRAAWLSNTTWNGVPVDPFTGVLDFSQENGINILHGAGFGGGSLVYNAITYQPRREIFNGIFSPDVVDYDELDAVYYPRVRSLLQPASIPDDILASPYYDRARLLIEQGNRAGFATYPYNLAVDWNIIRQEIEGTKIPAAIIGNHWYGINSGAKNSLDRNYLFQAEQTGLLDVLTLHLATDITEVPEYGYRVLCTQIDTSGAVVAQKSFTCRYLFLAAGSIGTSKLLVRSKATGLLPKLNDEVGKHWGGNGDAIVTRSNLSPPVSGKGGPACVVLEHLDNPLGATVLEDIPDANAADGTLQLLALGIPRQTGTFTYNASTDSVRLNWTQDNAQLDAVKLTAQILDEKNTTSTSQPKSEFINSISGHPLGGATLGKACDRYGRVAGYKGLYVMDGAMIPGYTAITNPSFTIAALAERNIEKIIAEDFV</sequence>
<evidence type="ECO:0000256" key="5">
    <source>
        <dbReference type="ARBA" id="ARBA00022827"/>
    </source>
</evidence>
<gene>
    <name evidence="17" type="ORF">QH73_0015390</name>
</gene>
<keyword evidence="6" id="KW-0560">Oxidoreductase</keyword>
<evidence type="ECO:0000259" key="16">
    <source>
        <dbReference type="Pfam" id="PF05199"/>
    </source>
</evidence>
<dbReference type="GO" id="GO:0008203">
    <property type="term" value="P:cholesterol metabolic process"/>
    <property type="evidence" value="ECO:0007669"/>
    <property type="project" value="UniProtKB-KW"/>
</dbReference>
<dbReference type="Gene3D" id="3.30.410.10">
    <property type="entry name" value="Cholesterol Oxidase, domain 2"/>
    <property type="match status" value="1"/>
</dbReference>
<comment type="caution">
    <text evidence="17">The sequence shown here is derived from an EMBL/GenBank/DDBJ whole genome shotgun (WGS) entry which is preliminary data.</text>
</comment>
<evidence type="ECO:0000256" key="13">
    <source>
        <dbReference type="ARBA" id="ARBA00049723"/>
    </source>
</evidence>
<keyword evidence="9" id="KW-0753">Steroid metabolism</keyword>
<dbReference type="InterPro" id="IPR036188">
    <property type="entry name" value="FAD/NAD-bd_sf"/>
</dbReference>
<evidence type="ECO:0000256" key="2">
    <source>
        <dbReference type="ARBA" id="ARBA00010790"/>
    </source>
</evidence>
<evidence type="ECO:0000256" key="10">
    <source>
        <dbReference type="ARBA" id="ARBA00023235"/>
    </source>
</evidence>
<dbReference type="PANTHER" id="PTHR47470:SF1">
    <property type="entry name" value="FAD-DEPENDENT OXIDOREDUCTASE 2 FAD BINDING DOMAIN-CONTAINING PROTEIN"/>
    <property type="match status" value="1"/>
</dbReference>
<evidence type="ECO:0000256" key="9">
    <source>
        <dbReference type="ARBA" id="ARBA00023221"/>
    </source>
</evidence>
<dbReference type="EC" id="5.3.3.1" evidence="11"/>
<comment type="similarity">
    <text evidence="2">Belongs to the GMC oxidoreductase family.</text>
</comment>